<evidence type="ECO:0000313" key="1">
    <source>
        <dbReference type="EMBL" id="CAD2188953.1"/>
    </source>
</evidence>
<comment type="caution">
    <text evidence="1">The sequence shown here is derived from an EMBL/GenBank/DDBJ whole genome shotgun (WGS) entry which is preliminary data.</text>
</comment>
<sequence>MSHFPLMAVPPTQPQQQQQFTIPTTAVHCNPSSLRPPVQMNNFINNNNNNNVSNNNNNIPSSTSTSVFNPNSSTFLNNSTNKFVSPNYSSFHERPTAQLRRASSASACKFAVDRLNSCNNVSNRPASLQHHELLFYENPKFLLNNNLVKGEHQSHNSNNNNNLFYLLYVNLKIWNLNQWKKKKRKKKGVEVIVIVEY</sequence>
<proteinExistence type="predicted"/>
<dbReference type="Proteomes" id="UP000580250">
    <property type="component" value="Unassembled WGS sequence"/>
</dbReference>
<dbReference type="EMBL" id="CAJEWN010000723">
    <property type="protein sequence ID" value="CAD2188953.1"/>
    <property type="molecule type" value="Genomic_DNA"/>
</dbReference>
<accession>A0A6V7WPM6</accession>
<dbReference type="AlphaFoldDB" id="A0A6V7WPM6"/>
<protein>
    <submittedName>
        <fullName evidence="1">Uncharacterized protein</fullName>
    </submittedName>
</protein>
<gene>
    <name evidence="1" type="ORF">MENT_LOCUS41639</name>
</gene>
<evidence type="ECO:0000313" key="2">
    <source>
        <dbReference type="Proteomes" id="UP000580250"/>
    </source>
</evidence>
<reference evidence="1 2" key="1">
    <citation type="submission" date="2020-08" db="EMBL/GenBank/DDBJ databases">
        <authorList>
            <person name="Koutsovoulos G."/>
            <person name="Danchin GJ E."/>
        </authorList>
    </citation>
    <scope>NUCLEOTIDE SEQUENCE [LARGE SCALE GENOMIC DNA]</scope>
</reference>
<name>A0A6V7WPM6_MELEN</name>
<organism evidence="1 2">
    <name type="scientific">Meloidogyne enterolobii</name>
    <name type="common">Root-knot nematode worm</name>
    <name type="synonym">Meloidogyne mayaguensis</name>
    <dbReference type="NCBI Taxonomy" id="390850"/>
    <lineage>
        <taxon>Eukaryota</taxon>
        <taxon>Metazoa</taxon>
        <taxon>Ecdysozoa</taxon>
        <taxon>Nematoda</taxon>
        <taxon>Chromadorea</taxon>
        <taxon>Rhabditida</taxon>
        <taxon>Tylenchina</taxon>
        <taxon>Tylenchomorpha</taxon>
        <taxon>Tylenchoidea</taxon>
        <taxon>Meloidogynidae</taxon>
        <taxon>Meloidogyninae</taxon>
        <taxon>Meloidogyne</taxon>
    </lineage>
</organism>